<sequence>METESTSSATTFNPGDLIWAKMKGFPPWPAKVLEQSEDTPVRRIPVMFYGTLEKSFMKPSDLFSYLEHRAEFEIPRKQKDFNKAVQEIRIEAGLSQSTDLGFPSIEEMEKTKPALPNQGRTRTSSSRLDAILNGEIGDEDRKRKRSNSNSTRSRSRTSSTAPGFRHLKEAMRERKRLDSESSNGSKRKKMGMISGGIPYAPELVDHFGGEDLSALLGDDFIFTAGASNALPEENRSWRSKRSRASSRIFEDLFGHQRTRNRSGSASASGRRSRLISMSGFSGVSDYFEELFAAPADLDAHAEQLMITLNNMPSEGSIDRPITPELPNRLLSKVEFCQTCGQECREVNGVWKCTGKYCSKYKEVAAASSMDGVFDKLDVPLLAVKTEPSGVFEVEPSGALSTNETLKAMVKRELSSPTPTPRASVRVSKPIKKEVSLGYEDDEQASPPRSSLKGSRPVEKEKKRKRVNVVSPKLHSNPADDQMPSSGGFLSPRKAVRPKHYKVEKTPPISSSGHRHCVFCNGQVRPQMCGGNRHRWRCVDKKCRKWYGWVRSHEEIPKNVGRKSSKYLQLKSLKPKREEVSEEPAIQEYPFKRKVGRPSKNDIKIRLKLQREASQKRSPPPSQLNGAKRKYTKRKGKFDGSAPGTSGLENVEEEKKRPVSPLTNKQSRFRPSAMEKRARWWTGEKRRVDISPERELGTTPADSAAAFRLMAHAVRSAAVTRADEMGTVNGTLDLLMDSLLGSMGPLLSMFQKLPLMRMQPETASEIWNASAVHLPMFQ</sequence>
<evidence type="ECO:0000256" key="1">
    <source>
        <dbReference type="SAM" id="MobiDB-lite"/>
    </source>
</evidence>
<comment type="caution">
    <text evidence="3">The sequence shown here is derived from an EMBL/GenBank/DDBJ whole genome shotgun (WGS) entry which is preliminary data.</text>
</comment>
<dbReference type="PANTHER" id="PTHR12550">
    <property type="entry name" value="HEPATOMA-DERIVED GROWTH FACTOR-RELATED"/>
    <property type="match status" value="1"/>
</dbReference>
<dbReference type="PANTHER" id="PTHR12550:SF70">
    <property type="entry name" value="JIL-1 ANCHORING AND STABILIZING PROTEIN, ISOFORM A"/>
    <property type="match status" value="1"/>
</dbReference>
<accession>A0A8S1GP85</accession>
<dbReference type="SUPFAM" id="SSF63748">
    <property type="entry name" value="Tudor/PWWP/MBT"/>
    <property type="match status" value="1"/>
</dbReference>
<evidence type="ECO:0000313" key="4">
    <source>
        <dbReference type="Proteomes" id="UP000835052"/>
    </source>
</evidence>
<dbReference type="Proteomes" id="UP000835052">
    <property type="component" value="Unassembled WGS sequence"/>
</dbReference>
<feature type="compositionally biased region" description="Polar residues" evidence="1">
    <location>
        <begin position="118"/>
        <end position="127"/>
    </location>
</feature>
<dbReference type="SMART" id="SM00293">
    <property type="entry name" value="PWWP"/>
    <property type="match status" value="1"/>
</dbReference>
<dbReference type="Gene3D" id="2.30.30.140">
    <property type="match status" value="1"/>
</dbReference>
<feature type="region of interest" description="Disordered" evidence="1">
    <location>
        <begin position="608"/>
        <end position="675"/>
    </location>
</feature>
<dbReference type="EMBL" id="CAJGYM010000001">
    <property type="protein sequence ID" value="CAD6184542.1"/>
    <property type="molecule type" value="Genomic_DNA"/>
</dbReference>
<name>A0A8S1GP85_9PELO</name>
<reference evidence="3" key="1">
    <citation type="submission" date="2020-10" db="EMBL/GenBank/DDBJ databases">
        <authorList>
            <person name="Kikuchi T."/>
        </authorList>
    </citation>
    <scope>NUCLEOTIDE SEQUENCE</scope>
    <source>
        <strain evidence="3">NKZ352</strain>
    </source>
</reference>
<feature type="compositionally biased region" description="Low complexity" evidence="1">
    <location>
        <begin position="147"/>
        <end position="160"/>
    </location>
</feature>
<dbReference type="InterPro" id="IPR000313">
    <property type="entry name" value="PWWP_dom"/>
</dbReference>
<feature type="domain" description="PWWP" evidence="2">
    <location>
        <begin position="14"/>
        <end position="68"/>
    </location>
</feature>
<dbReference type="OrthoDB" id="62853at2759"/>
<feature type="region of interest" description="Disordered" evidence="1">
    <location>
        <begin position="411"/>
        <end position="498"/>
    </location>
</feature>
<keyword evidence="4" id="KW-1185">Reference proteome</keyword>
<dbReference type="AlphaFoldDB" id="A0A8S1GP85"/>
<gene>
    <name evidence="3" type="ORF">CAUJ_LOCUS461</name>
</gene>
<evidence type="ECO:0000313" key="3">
    <source>
        <dbReference type="EMBL" id="CAD6184542.1"/>
    </source>
</evidence>
<dbReference type="Pfam" id="PF00855">
    <property type="entry name" value="PWWP"/>
    <property type="match status" value="1"/>
</dbReference>
<evidence type="ECO:0000259" key="2">
    <source>
        <dbReference type="PROSITE" id="PS50812"/>
    </source>
</evidence>
<protein>
    <recommendedName>
        <fullName evidence="2">PWWP domain-containing protein</fullName>
    </recommendedName>
</protein>
<feature type="region of interest" description="Disordered" evidence="1">
    <location>
        <begin position="109"/>
        <end position="192"/>
    </location>
</feature>
<organism evidence="3 4">
    <name type="scientific">Caenorhabditis auriculariae</name>
    <dbReference type="NCBI Taxonomy" id="2777116"/>
    <lineage>
        <taxon>Eukaryota</taxon>
        <taxon>Metazoa</taxon>
        <taxon>Ecdysozoa</taxon>
        <taxon>Nematoda</taxon>
        <taxon>Chromadorea</taxon>
        <taxon>Rhabditida</taxon>
        <taxon>Rhabditina</taxon>
        <taxon>Rhabditomorpha</taxon>
        <taxon>Rhabditoidea</taxon>
        <taxon>Rhabditidae</taxon>
        <taxon>Peloderinae</taxon>
        <taxon>Caenorhabditis</taxon>
    </lineage>
</organism>
<dbReference type="PROSITE" id="PS50812">
    <property type="entry name" value="PWWP"/>
    <property type="match status" value="1"/>
</dbReference>
<dbReference type="CDD" id="cd05834">
    <property type="entry name" value="PWWP_HRP"/>
    <property type="match status" value="1"/>
</dbReference>
<feature type="compositionally biased region" description="Basic and acidic residues" evidence="1">
    <location>
        <begin position="166"/>
        <end position="179"/>
    </location>
</feature>
<feature type="compositionally biased region" description="Basic residues" evidence="1">
    <location>
        <begin position="626"/>
        <end position="635"/>
    </location>
</feature>
<proteinExistence type="predicted"/>